<proteinExistence type="predicted"/>
<dbReference type="PROSITE" id="PS51078">
    <property type="entry name" value="ICLR_ED"/>
    <property type="match status" value="1"/>
</dbReference>
<dbReference type="InterPro" id="IPR014757">
    <property type="entry name" value="Tscrpt_reg_IclR_C"/>
</dbReference>
<keyword evidence="6" id="KW-0614">Plasmid</keyword>
<feature type="domain" description="IclR-ED" evidence="5">
    <location>
        <begin position="69"/>
        <end position="253"/>
    </location>
</feature>
<dbReference type="GeneID" id="7402375"/>
<dbReference type="InterPro" id="IPR036390">
    <property type="entry name" value="WH_DNA-bd_sf"/>
</dbReference>
<dbReference type="KEGG" id="hla:Hlac_3532"/>
<feature type="domain" description="HTH iclR-type" evidence="4">
    <location>
        <begin position="9"/>
        <end position="68"/>
    </location>
</feature>
<keyword evidence="2" id="KW-0238">DNA-binding</keyword>
<dbReference type="InterPro" id="IPR050707">
    <property type="entry name" value="HTH_MetabolicPath_Reg"/>
</dbReference>
<gene>
    <name evidence="6" type="ordered locus">Hlac_3532</name>
</gene>
<evidence type="ECO:0000259" key="4">
    <source>
        <dbReference type="PROSITE" id="PS51077"/>
    </source>
</evidence>
<dbReference type="InterPro" id="IPR036388">
    <property type="entry name" value="WH-like_DNA-bd_sf"/>
</dbReference>
<dbReference type="eggNOG" id="arCOG02798">
    <property type="taxonomic scope" value="Archaea"/>
</dbReference>
<dbReference type="AlphaFoldDB" id="B9LX48"/>
<dbReference type="Gene3D" id="3.30.450.40">
    <property type="match status" value="1"/>
</dbReference>
<dbReference type="EMBL" id="CP001367">
    <property type="protein sequence ID" value="ACM59039.1"/>
    <property type="molecule type" value="Genomic_DNA"/>
</dbReference>
<keyword evidence="7" id="KW-1185">Reference proteome</keyword>
<reference evidence="6 7" key="1">
    <citation type="journal article" date="2016" name="Stand. Genomic Sci.">
        <title>Complete genome sequence of the Antarctic Halorubrum lacusprofundi type strain ACAM 34.</title>
        <authorList>
            <person name="Anderson I.J."/>
            <person name="DasSarma P."/>
            <person name="Lucas S."/>
            <person name="Copeland A."/>
            <person name="Lapidus A."/>
            <person name="Del Rio T.G."/>
            <person name="Tice H."/>
            <person name="Dalin E."/>
            <person name="Bruce D.C."/>
            <person name="Goodwin L."/>
            <person name="Pitluck S."/>
            <person name="Sims D."/>
            <person name="Brettin T.S."/>
            <person name="Detter J.C."/>
            <person name="Han C.S."/>
            <person name="Larimer F."/>
            <person name="Hauser L."/>
            <person name="Land M."/>
            <person name="Ivanova N."/>
            <person name="Richardson P."/>
            <person name="Cavicchioli R."/>
            <person name="DasSarma S."/>
            <person name="Woese C.R."/>
            <person name="Kyrpides N.C."/>
        </authorList>
    </citation>
    <scope>NUCLEOTIDE SEQUENCE [LARGE SCALE GENOMIC DNA]</scope>
    <source>
        <strain evidence="7">ATCC 49239 / DSM 5036 / JCM 8891 / ACAM 34</strain>
    </source>
</reference>
<dbReference type="RefSeq" id="WP_012660239.1">
    <property type="nucleotide sequence ID" value="NC_012030.1"/>
</dbReference>
<evidence type="ECO:0000313" key="6">
    <source>
        <dbReference type="EMBL" id="ACM59039.1"/>
    </source>
</evidence>
<sequence length="256" mass="28147">MNDSVKTRAKTTETSLEIVDTLRQVDGADLEELSEYLGIATSTVHRHLVTLQERGYVVQEDGEYRIGLMFLTVGGYAQRNWDAYPSIKSTVDDLATDTGERTQFIVNENGERVYLYTSVGQSAVETGAQNGKRGPLHCSAAGKAILAAYPEKRVHEILDRKGLPKTGKNTITDESELFGRLEEIRERGYAFNRQETTNGVHAVGAAVTDSDDHVLGGLSVSGPAHRLKGDVLMEELPQQLLGAVNELELHIQHSVR</sequence>
<dbReference type="SMART" id="SM00346">
    <property type="entry name" value="HTH_ICLR"/>
    <property type="match status" value="1"/>
</dbReference>
<dbReference type="InterPro" id="IPR005471">
    <property type="entry name" value="Tscrpt_reg_IclR_N"/>
</dbReference>
<name>B9LX48_HALLT</name>
<dbReference type="GO" id="GO:0003677">
    <property type="term" value="F:DNA binding"/>
    <property type="evidence" value="ECO:0007669"/>
    <property type="project" value="UniProtKB-KW"/>
</dbReference>
<geneLocation type="plasmid" evidence="6 7">
    <name>pHLAC01</name>
</geneLocation>
<keyword evidence="1" id="KW-0805">Transcription regulation</keyword>
<keyword evidence="3" id="KW-0804">Transcription</keyword>
<dbReference type="Gene3D" id="1.10.10.10">
    <property type="entry name" value="Winged helix-like DNA-binding domain superfamily/Winged helix DNA-binding domain"/>
    <property type="match status" value="1"/>
</dbReference>
<organism evidence="6 7">
    <name type="scientific">Halorubrum lacusprofundi (strain ATCC 49239 / DSM 5036 / JCM 8891 / ACAM 34)</name>
    <dbReference type="NCBI Taxonomy" id="416348"/>
    <lineage>
        <taxon>Archaea</taxon>
        <taxon>Methanobacteriati</taxon>
        <taxon>Methanobacteriota</taxon>
        <taxon>Stenosarchaea group</taxon>
        <taxon>Halobacteria</taxon>
        <taxon>Halobacteriales</taxon>
        <taxon>Haloferacaceae</taxon>
        <taxon>Halorubrum</taxon>
    </lineage>
</organism>
<protein>
    <submittedName>
        <fullName evidence="6">Transcriptional regulator, IclR family</fullName>
    </submittedName>
</protein>
<dbReference type="GO" id="GO:0045892">
    <property type="term" value="P:negative regulation of DNA-templated transcription"/>
    <property type="evidence" value="ECO:0007669"/>
    <property type="project" value="TreeGrafter"/>
</dbReference>
<dbReference type="SUPFAM" id="SSF55781">
    <property type="entry name" value="GAF domain-like"/>
    <property type="match status" value="1"/>
</dbReference>
<dbReference type="GO" id="GO:0003700">
    <property type="term" value="F:DNA-binding transcription factor activity"/>
    <property type="evidence" value="ECO:0007669"/>
    <property type="project" value="TreeGrafter"/>
</dbReference>
<evidence type="ECO:0000259" key="5">
    <source>
        <dbReference type="PROSITE" id="PS51078"/>
    </source>
</evidence>
<evidence type="ECO:0000313" key="7">
    <source>
        <dbReference type="Proteomes" id="UP000000740"/>
    </source>
</evidence>
<dbReference type="InterPro" id="IPR029016">
    <property type="entry name" value="GAF-like_dom_sf"/>
</dbReference>
<dbReference type="PANTHER" id="PTHR30136:SF35">
    <property type="entry name" value="HTH-TYPE TRANSCRIPTIONAL REGULATOR RV1719"/>
    <property type="match status" value="1"/>
</dbReference>
<evidence type="ECO:0000256" key="2">
    <source>
        <dbReference type="ARBA" id="ARBA00023125"/>
    </source>
</evidence>
<dbReference type="PROSITE" id="PS51077">
    <property type="entry name" value="HTH_ICLR"/>
    <property type="match status" value="1"/>
</dbReference>
<evidence type="ECO:0000256" key="1">
    <source>
        <dbReference type="ARBA" id="ARBA00023015"/>
    </source>
</evidence>
<dbReference type="Pfam" id="PF01614">
    <property type="entry name" value="IclR_C"/>
    <property type="match status" value="1"/>
</dbReference>
<accession>B9LX48</accession>
<dbReference type="Pfam" id="PF09339">
    <property type="entry name" value="HTH_IclR"/>
    <property type="match status" value="1"/>
</dbReference>
<dbReference type="SUPFAM" id="SSF46785">
    <property type="entry name" value="Winged helix' DNA-binding domain"/>
    <property type="match status" value="1"/>
</dbReference>
<evidence type="ECO:0000256" key="3">
    <source>
        <dbReference type="ARBA" id="ARBA00023163"/>
    </source>
</evidence>
<dbReference type="HOGENOM" id="CLU_062618_6_1_2"/>
<dbReference type="Proteomes" id="UP000000740">
    <property type="component" value="Plasmid pHLAC01"/>
</dbReference>
<dbReference type="PANTHER" id="PTHR30136">
    <property type="entry name" value="HELIX-TURN-HELIX TRANSCRIPTIONAL REGULATOR, ICLR FAMILY"/>
    <property type="match status" value="1"/>
</dbReference>